<keyword evidence="1" id="KW-0472">Membrane</keyword>
<keyword evidence="1" id="KW-0812">Transmembrane</keyword>
<dbReference type="Proteomes" id="UP000001880">
    <property type="component" value="Chromosome"/>
</dbReference>
<dbReference type="EMBL" id="CP001804">
    <property type="protein sequence ID" value="ACY15933.1"/>
    <property type="molecule type" value="Genomic_DNA"/>
</dbReference>
<name>D0LV92_HALO1</name>
<protein>
    <submittedName>
        <fullName evidence="2">Uncharacterized protein</fullName>
    </submittedName>
</protein>
<organism evidence="2 3">
    <name type="scientific">Haliangium ochraceum (strain DSM 14365 / JCM 11303 / SMP-2)</name>
    <dbReference type="NCBI Taxonomy" id="502025"/>
    <lineage>
        <taxon>Bacteria</taxon>
        <taxon>Pseudomonadati</taxon>
        <taxon>Myxococcota</taxon>
        <taxon>Polyangia</taxon>
        <taxon>Haliangiales</taxon>
        <taxon>Kofleriaceae</taxon>
        <taxon>Haliangium</taxon>
    </lineage>
</organism>
<evidence type="ECO:0000313" key="2">
    <source>
        <dbReference type="EMBL" id="ACY15933.1"/>
    </source>
</evidence>
<dbReference type="HOGENOM" id="CLU_2395631_0_0_7"/>
<proteinExistence type="predicted"/>
<dbReference type="RefSeq" id="WP_012828533.1">
    <property type="nucleotide sequence ID" value="NC_013440.1"/>
</dbReference>
<accession>D0LV92</accession>
<dbReference type="KEGG" id="hoh:Hoch_3431"/>
<dbReference type="AlphaFoldDB" id="D0LV92"/>
<evidence type="ECO:0000313" key="3">
    <source>
        <dbReference type="Proteomes" id="UP000001880"/>
    </source>
</evidence>
<evidence type="ECO:0000256" key="1">
    <source>
        <dbReference type="SAM" id="Phobius"/>
    </source>
</evidence>
<dbReference type="STRING" id="502025.Hoch_3431"/>
<keyword evidence="1" id="KW-1133">Transmembrane helix</keyword>
<feature type="transmembrane region" description="Helical" evidence="1">
    <location>
        <begin position="30"/>
        <end position="52"/>
    </location>
</feature>
<sequence length="93" mass="9252">MAAGDDTSARGAASGPMEVPISTGVRLARVVALLALDLALAGAGLLMIGMYVRDCASASQTSTAPTAHSLRVVDDGAAAPLRGSAFDPTEARP</sequence>
<reference evidence="2 3" key="1">
    <citation type="journal article" date="2010" name="Stand. Genomic Sci.">
        <title>Complete genome sequence of Haliangium ochraceum type strain (SMP-2).</title>
        <authorList>
            <consortium name="US DOE Joint Genome Institute (JGI-PGF)"/>
            <person name="Ivanova N."/>
            <person name="Daum C."/>
            <person name="Lang E."/>
            <person name="Abt B."/>
            <person name="Kopitz M."/>
            <person name="Saunders E."/>
            <person name="Lapidus A."/>
            <person name="Lucas S."/>
            <person name="Glavina Del Rio T."/>
            <person name="Nolan M."/>
            <person name="Tice H."/>
            <person name="Copeland A."/>
            <person name="Cheng J.F."/>
            <person name="Chen F."/>
            <person name="Bruce D."/>
            <person name="Goodwin L."/>
            <person name="Pitluck S."/>
            <person name="Mavromatis K."/>
            <person name="Pati A."/>
            <person name="Mikhailova N."/>
            <person name="Chen A."/>
            <person name="Palaniappan K."/>
            <person name="Land M."/>
            <person name="Hauser L."/>
            <person name="Chang Y.J."/>
            <person name="Jeffries C.D."/>
            <person name="Detter J.C."/>
            <person name="Brettin T."/>
            <person name="Rohde M."/>
            <person name="Goker M."/>
            <person name="Bristow J."/>
            <person name="Markowitz V."/>
            <person name="Eisen J.A."/>
            <person name="Hugenholtz P."/>
            <person name="Kyrpides N.C."/>
            <person name="Klenk H.P."/>
        </authorList>
    </citation>
    <scope>NUCLEOTIDE SEQUENCE [LARGE SCALE GENOMIC DNA]</scope>
    <source>
        <strain evidence="3">DSM 14365 / CIP 107738 / JCM 11303 / AJ 13395 / SMP-2</strain>
    </source>
</reference>
<keyword evidence="3" id="KW-1185">Reference proteome</keyword>
<gene>
    <name evidence="2" type="ordered locus">Hoch_3431</name>
</gene>